<keyword evidence="3" id="KW-1185">Reference proteome</keyword>
<dbReference type="EMBL" id="CR940353">
    <property type="protein sequence ID" value="CAI76446.1"/>
    <property type="molecule type" value="Genomic_DNA"/>
</dbReference>
<reference evidence="2 3" key="1">
    <citation type="journal article" date="2005" name="Science">
        <title>Genome of the host-cell transforming parasite Theileria annulata compared with T. parva.</title>
        <authorList>
            <person name="Pain A."/>
            <person name="Renauld H."/>
            <person name="Berriman M."/>
            <person name="Murphy L."/>
            <person name="Yeats C.A."/>
            <person name="Weir W."/>
            <person name="Kerhornou A."/>
            <person name="Aslett M."/>
            <person name="Bishop R."/>
            <person name="Bouchier C."/>
            <person name="Cochet M."/>
            <person name="Coulson R.M.R."/>
            <person name="Cronin A."/>
            <person name="de Villiers E.P."/>
            <person name="Fraser A."/>
            <person name="Fosker N."/>
            <person name="Gardner M."/>
            <person name="Goble A."/>
            <person name="Griffiths-Jones S."/>
            <person name="Harris D.E."/>
            <person name="Katzer F."/>
            <person name="Larke N."/>
            <person name="Lord A."/>
            <person name="Maser P."/>
            <person name="McKellar S."/>
            <person name="Mooney P."/>
            <person name="Morton F."/>
            <person name="Nene V."/>
            <person name="O'Neil S."/>
            <person name="Price C."/>
            <person name="Quail M.A."/>
            <person name="Rabbinowitsch E."/>
            <person name="Rawlings N.D."/>
            <person name="Rutter S."/>
            <person name="Saunders D."/>
            <person name="Seeger K."/>
            <person name="Shah T."/>
            <person name="Squares R."/>
            <person name="Squares S."/>
            <person name="Tivey A."/>
            <person name="Walker A.R."/>
            <person name="Woodward J."/>
            <person name="Dobbelaere D.A.E."/>
            <person name="Langsley G."/>
            <person name="Rajandream M.A."/>
            <person name="McKeever D."/>
            <person name="Shiels B."/>
            <person name="Tait A."/>
            <person name="Barrell B.G."/>
            <person name="Hall N."/>
        </authorList>
    </citation>
    <scope>NUCLEOTIDE SEQUENCE [LARGE SCALE GENOMIC DNA]</scope>
    <source>
        <strain evidence="3">Ankara</strain>
    </source>
</reference>
<gene>
    <name evidence="2" type="ORF">TA08270</name>
</gene>
<dbReference type="OMA" id="AFKINNR"/>
<sequence>MMTWMIIDYIDGLSSIDDDSITNYLLIIKDENVLVQSSARNPHDFDDVDNYYDTFENLTPNFTNNKLNYTDDKLTELNDGKYESNDGNKVNFNPLKGFKRLILNRAESQDSINFLLKTQEEIFFEKCINYLKLLKKERKLIKSEQKQLKRENKKEKLTNSNTFEQGSKQVNSLVGSEFWSDYYKSLKNAFNQQKQQLGHLISEGCYNLDTQTLCTKCKYNHIKQCIDITNSKSTKPNLDNCLDITITHKKTNKVIDSFSVNLTPETDNKGITKFVNNIKISVKSNLGGTMDTYDLTNTDNTTVNMVDNPEINSTNKTTEFNLNDYYMDQPDNETSSEDVNSEPDMNSEVSDLLESGIKLHAFKINNRGVNLPLFLNIGNPDSVYSGQGFVSSDSIGLFKIAVVEAVEPKKTLLDKVRNAIPFELNNSNCPCKCTNQNSCKPFTTSTILQNYRSDGVSNDGVGVFNSLIKSIMKFTGIPLLNTNNTNVSEIVNENVCLFHRNLITEVDRKRFGKDVYCRMKYFGSVSSDKPVRVLDHTLTIGSRVSSFFNGLYQQLLCVSGEDPPEDCEHLKHKYTFIIRSLKGKRYGRNFTILNTTSGEHLCLDLLTHELRFARENHFSKLFVPAIFKILPLKTVVSGVITDAFNCYYTYYRVVSSAGKRFKLANKVFNLDHEDNEDQSEVKRELLCPNNLSTTDQFINIST</sequence>
<proteinExistence type="predicted"/>
<feature type="region of interest" description="Disordered" evidence="1">
    <location>
        <begin position="328"/>
        <end position="347"/>
    </location>
</feature>
<dbReference type="AlphaFoldDB" id="Q4U9Q7"/>
<dbReference type="eggNOG" id="ENOG502QXKN">
    <property type="taxonomic scope" value="Eukaryota"/>
</dbReference>
<organism evidence="2 3">
    <name type="scientific">Theileria annulata</name>
    <dbReference type="NCBI Taxonomy" id="5874"/>
    <lineage>
        <taxon>Eukaryota</taxon>
        <taxon>Sar</taxon>
        <taxon>Alveolata</taxon>
        <taxon>Apicomplexa</taxon>
        <taxon>Aconoidasida</taxon>
        <taxon>Piroplasmida</taxon>
        <taxon>Theileriidae</taxon>
        <taxon>Theileria</taxon>
    </lineage>
</organism>
<name>Q4U9Q7_THEAN</name>
<evidence type="ECO:0000313" key="2">
    <source>
        <dbReference type="EMBL" id="CAI76446.1"/>
    </source>
</evidence>
<dbReference type="OrthoDB" id="366379at2759"/>
<feature type="compositionally biased region" description="Acidic residues" evidence="1">
    <location>
        <begin position="330"/>
        <end position="341"/>
    </location>
</feature>
<dbReference type="RefSeq" id="XP_953071.1">
    <property type="nucleotide sequence ID" value="XM_947978.1"/>
</dbReference>
<evidence type="ECO:0000313" key="3">
    <source>
        <dbReference type="Proteomes" id="UP000001950"/>
    </source>
</evidence>
<dbReference type="InParanoid" id="Q4U9Q7"/>
<dbReference type="KEGG" id="tan:TA08270"/>
<dbReference type="Proteomes" id="UP000001950">
    <property type="component" value="Chromosome 4"/>
</dbReference>
<protein>
    <submittedName>
        <fullName evidence="2">Uncharacterized protein</fullName>
    </submittedName>
</protein>
<dbReference type="GeneID" id="3863028"/>
<accession>Q4U9Q7</accession>
<dbReference type="VEuPathDB" id="PiroplasmaDB:TA08270"/>
<evidence type="ECO:0000256" key="1">
    <source>
        <dbReference type="SAM" id="MobiDB-lite"/>
    </source>
</evidence>